<comment type="caution">
    <text evidence="2">The sequence shown here is derived from an EMBL/GenBank/DDBJ whole genome shotgun (WGS) entry which is preliminary data.</text>
</comment>
<proteinExistence type="predicted"/>
<sequence length="246" mass="27074">MSSPLSSPLSSAAITPSARESADKELDEATVSYNQALENFNKTNGSEPDPILLATQLGTLEQETVLPDKAAEMEEDLRSDLIQRDTDISAQLTVDAYFHQDLQQLEGDVETYYHSSLVHDIVDSDDMDVDNVNDSSKPAPSVSISTPVGVKSDEKTNEKLGETDMVLDDGFVESQIDTKPKKPTITSLSEEESLLNEKVESMNNFLTREENLGESVRSGIIQAISIINLQRVSITSQIEKLRAMKH</sequence>
<dbReference type="EMBL" id="JARJLG010000065">
    <property type="protein sequence ID" value="KAJ7755081.1"/>
    <property type="molecule type" value="Genomic_DNA"/>
</dbReference>
<protein>
    <submittedName>
        <fullName evidence="2">Uncharacterized protein</fullName>
    </submittedName>
</protein>
<evidence type="ECO:0000313" key="2">
    <source>
        <dbReference type="EMBL" id="KAJ7755081.1"/>
    </source>
</evidence>
<dbReference type="Proteomes" id="UP001215280">
    <property type="component" value="Unassembled WGS sequence"/>
</dbReference>
<gene>
    <name evidence="2" type="ORF">DFH07DRAFT_959650</name>
</gene>
<evidence type="ECO:0000313" key="3">
    <source>
        <dbReference type="Proteomes" id="UP001215280"/>
    </source>
</evidence>
<reference evidence="2" key="1">
    <citation type="submission" date="2023-03" db="EMBL/GenBank/DDBJ databases">
        <title>Massive genome expansion in bonnet fungi (Mycena s.s.) driven by repeated elements and novel gene families across ecological guilds.</title>
        <authorList>
            <consortium name="Lawrence Berkeley National Laboratory"/>
            <person name="Harder C.B."/>
            <person name="Miyauchi S."/>
            <person name="Viragh M."/>
            <person name="Kuo A."/>
            <person name="Thoen E."/>
            <person name="Andreopoulos B."/>
            <person name="Lu D."/>
            <person name="Skrede I."/>
            <person name="Drula E."/>
            <person name="Henrissat B."/>
            <person name="Morin E."/>
            <person name="Kohler A."/>
            <person name="Barry K."/>
            <person name="LaButti K."/>
            <person name="Morin E."/>
            <person name="Salamov A."/>
            <person name="Lipzen A."/>
            <person name="Mereny Z."/>
            <person name="Hegedus B."/>
            <person name="Baldrian P."/>
            <person name="Stursova M."/>
            <person name="Weitz H."/>
            <person name="Taylor A."/>
            <person name="Grigoriev I.V."/>
            <person name="Nagy L.G."/>
            <person name="Martin F."/>
            <person name="Kauserud H."/>
        </authorList>
    </citation>
    <scope>NUCLEOTIDE SEQUENCE</scope>
    <source>
        <strain evidence="2">CBHHK188m</strain>
    </source>
</reference>
<evidence type="ECO:0000256" key="1">
    <source>
        <dbReference type="SAM" id="MobiDB-lite"/>
    </source>
</evidence>
<name>A0AAD7J1J8_9AGAR</name>
<accession>A0AAD7J1J8</accession>
<feature type="compositionally biased region" description="Low complexity" evidence="1">
    <location>
        <begin position="1"/>
        <end position="13"/>
    </location>
</feature>
<organism evidence="2 3">
    <name type="scientific">Mycena maculata</name>
    <dbReference type="NCBI Taxonomy" id="230809"/>
    <lineage>
        <taxon>Eukaryota</taxon>
        <taxon>Fungi</taxon>
        <taxon>Dikarya</taxon>
        <taxon>Basidiomycota</taxon>
        <taxon>Agaricomycotina</taxon>
        <taxon>Agaricomycetes</taxon>
        <taxon>Agaricomycetidae</taxon>
        <taxon>Agaricales</taxon>
        <taxon>Marasmiineae</taxon>
        <taxon>Mycenaceae</taxon>
        <taxon>Mycena</taxon>
    </lineage>
</organism>
<keyword evidence="3" id="KW-1185">Reference proteome</keyword>
<feature type="region of interest" description="Disordered" evidence="1">
    <location>
        <begin position="1"/>
        <end position="26"/>
    </location>
</feature>
<dbReference type="AlphaFoldDB" id="A0AAD7J1J8"/>